<evidence type="ECO:0000313" key="7">
    <source>
        <dbReference type="EMBL" id="PWK55681.1"/>
    </source>
</evidence>
<dbReference type="AlphaFoldDB" id="A0A316G418"/>
<evidence type="ECO:0000256" key="1">
    <source>
        <dbReference type="ARBA" id="ARBA00004141"/>
    </source>
</evidence>
<keyword evidence="8" id="KW-1185">Reference proteome</keyword>
<accession>A0A316G418</accession>
<dbReference type="PANTHER" id="PTHR21716">
    <property type="entry name" value="TRANSMEMBRANE PROTEIN"/>
    <property type="match status" value="1"/>
</dbReference>
<feature type="transmembrane region" description="Helical" evidence="6">
    <location>
        <begin position="34"/>
        <end position="52"/>
    </location>
</feature>
<keyword evidence="5 6" id="KW-0472">Membrane</keyword>
<comment type="subcellular location">
    <subcellularLocation>
        <location evidence="1">Membrane</location>
        <topology evidence="1">Multi-pass membrane protein</topology>
    </subcellularLocation>
</comment>
<feature type="transmembrane region" description="Helical" evidence="6">
    <location>
        <begin position="149"/>
        <end position="169"/>
    </location>
</feature>
<evidence type="ECO:0000256" key="6">
    <source>
        <dbReference type="SAM" id="Phobius"/>
    </source>
</evidence>
<comment type="similarity">
    <text evidence="2">Belongs to the autoinducer-2 exporter (AI-2E) (TC 2.A.86) family.</text>
</comment>
<protein>
    <submittedName>
        <fullName evidence="7">Putative PurR-regulated permease PerM</fullName>
    </submittedName>
</protein>
<feature type="transmembrane region" description="Helical" evidence="6">
    <location>
        <begin position="59"/>
        <end position="81"/>
    </location>
</feature>
<dbReference type="PANTHER" id="PTHR21716:SF16">
    <property type="entry name" value="BLL1467 PROTEIN"/>
    <property type="match status" value="1"/>
</dbReference>
<dbReference type="InterPro" id="IPR002549">
    <property type="entry name" value="AI-2E-like"/>
</dbReference>
<keyword evidence="3 6" id="KW-0812">Transmembrane</keyword>
<keyword evidence="4 6" id="KW-1133">Transmembrane helix</keyword>
<evidence type="ECO:0000313" key="8">
    <source>
        <dbReference type="Proteomes" id="UP000245390"/>
    </source>
</evidence>
<evidence type="ECO:0000256" key="4">
    <source>
        <dbReference type="ARBA" id="ARBA00022989"/>
    </source>
</evidence>
<dbReference type="Pfam" id="PF01594">
    <property type="entry name" value="AI-2E_transport"/>
    <property type="match status" value="1"/>
</dbReference>
<gene>
    <name evidence="7" type="ORF">C8D95_10676</name>
</gene>
<dbReference type="GO" id="GO:0055085">
    <property type="term" value="P:transmembrane transport"/>
    <property type="evidence" value="ECO:0007669"/>
    <property type="project" value="TreeGrafter"/>
</dbReference>
<organism evidence="7 8">
    <name type="scientific">Silicimonas algicola</name>
    <dbReference type="NCBI Taxonomy" id="1826607"/>
    <lineage>
        <taxon>Bacteria</taxon>
        <taxon>Pseudomonadati</taxon>
        <taxon>Pseudomonadota</taxon>
        <taxon>Alphaproteobacteria</taxon>
        <taxon>Rhodobacterales</taxon>
        <taxon>Paracoccaceae</taxon>
    </lineage>
</organism>
<dbReference type="GO" id="GO:0016020">
    <property type="term" value="C:membrane"/>
    <property type="evidence" value="ECO:0007669"/>
    <property type="project" value="UniProtKB-SubCell"/>
</dbReference>
<feature type="transmembrane region" description="Helical" evidence="6">
    <location>
        <begin position="277"/>
        <end position="296"/>
    </location>
</feature>
<feature type="transmembrane region" description="Helical" evidence="6">
    <location>
        <begin position="235"/>
        <end position="265"/>
    </location>
</feature>
<dbReference type="EMBL" id="QGGV01000006">
    <property type="protein sequence ID" value="PWK55681.1"/>
    <property type="molecule type" value="Genomic_DNA"/>
</dbReference>
<dbReference type="Proteomes" id="UP000245390">
    <property type="component" value="Unassembled WGS sequence"/>
</dbReference>
<sequence length="393" mass="42230">MQISPNKYANWALVTLALLATVTAIVVARSFLMPVFMAFLLSITVSPIRRVLQRRGVSPVITATVVVSLLVVSLSSLVYFLSGPVADYAENSRAIAMDVEQKLRGVSNAIEKVAEATDQVTEMATMDDADPTEETVVVQNGPDLVTATLYSAPVVVGQAIFTFVLLFFLTASGDMFYQKLVQASPTFRDKKRAIQIAYDIEKKLSRYFLTITIINACLGIGVGLVLWWVGMPNPLLFGVAAFLLNFIPYLGAIAGVAMTFAIGLISFDTVGQATLAAGSYLFLTTLEGQLITPYAVGRSLKLNAVIVFIAVAFWGWAWSVIGMFVAVPALIAVRVFSEHIPTLAGLGIFISGTEEEEEDEVVEEVPAEDGKAAEVVLVDPTPLDDLPPATVAP</sequence>
<comment type="caution">
    <text evidence="7">The sequence shown here is derived from an EMBL/GenBank/DDBJ whole genome shotgun (WGS) entry which is preliminary data.</text>
</comment>
<name>A0A316G418_9RHOB</name>
<proteinExistence type="inferred from homology"/>
<feature type="transmembrane region" description="Helical" evidence="6">
    <location>
        <begin position="207"/>
        <end position="229"/>
    </location>
</feature>
<evidence type="ECO:0000256" key="3">
    <source>
        <dbReference type="ARBA" id="ARBA00022692"/>
    </source>
</evidence>
<evidence type="ECO:0000256" key="5">
    <source>
        <dbReference type="ARBA" id="ARBA00023136"/>
    </source>
</evidence>
<reference evidence="7 8" key="1">
    <citation type="submission" date="2018-05" db="EMBL/GenBank/DDBJ databases">
        <title>Genomic Encyclopedia of Type Strains, Phase IV (KMG-IV): sequencing the most valuable type-strain genomes for metagenomic binning, comparative biology and taxonomic classification.</title>
        <authorList>
            <person name="Goeker M."/>
        </authorList>
    </citation>
    <scope>NUCLEOTIDE SEQUENCE [LARGE SCALE GENOMIC DNA]</scope>
    <source>
        <strain evidence="7 8">DSM 103371</strain>
    </source>
</reference>
<feature type="transmembrane region" description="Helical" evidence="6">
    <location>
        <begin position="302"/>
        <end position="333"/>
    </location>
</feature>
<evidence type="ECO:0000256" key="2">
    <source>
        <dbReference type="ARBA" id="ARBA00009773"/>
    </source>
</evidence>